<feature type="transmembrane region" description="Helical" evidence="1">
    <location>
        <begin position="12"/>
        <end position="34"/>
    </location>
</feature>
<keyword evidence="1" id="KW-0812">Transmembrane</keyword>
<name>A0A100VHG9_PAEAM</name>
<feature type="transmembrane region" description="Helical" evidence="1">
    <location>
        <begin position="40"/>
        <end position="58"/>
    </location>
</feature>
<keyword evidence="1" id="KW-0472">Membrane</keyword>
<organism evidence="2 3">
    <name type="scientific">Paenibacillus amylolyticus</name>
    <dbReference type="NCBI Taxonomy" id="1451"/>
    <lineage>
        <taxon>Bacteria</taxon>
        <taxon>Bacillati</taxon>
        <taxon>Bacillota</taxon>
        <taxon>Bacilli</taxon>
        <taxon>Bacillales</taxon>
        <taxon>Paenibacillaceae</taxon>
        <taxon>Paenibacillus</taxon>
    </lineage>
</organism>
<keyword evidence="1" id="KW-1133">Transmembrane helix</keyword>
<reference evidence="3" key="2">
    <citation type="submission" date="2016-01" db="EMBL/GenBank/DDBJ databases">
        <title>Draft Genome Sequence of Paenibacillus amylolyticus Heshi-A3 that Was Isolated from Fermented Rice Bran with Aging Salted Mackerel, Which Was Named Heshiko as Traditional Fermented Seafood in Japan.</title>
        <authorList>
            <person name="Akuzawa S."/>
            <person name="Nakagawa J."/>
            <person name="Kanekatsu T."/>
            <person name="Kubota E."/>
            <person name="Ohtake R."/>
            <person name="Suzuki T."/>
            <person name="Kanesaki Y."/>
        </authorList>
    </citation>
    <scope>NUCLEOTIDE SEQUENCE [LARGE SCALE GENOMIC DNA]</scope>
    <source>
        <strain evidence="3">Heshi-A3</strain>
    </source>
</reference>
<gene>
    <name evidence="2" type="ORF">PAHA3_0007</name>
</gene>
<feature type="transmembrane region" description="Helical" evidence="1">
    <location>
        <begin position="218"/>
        <end position="239"/>
    </location>
</feature>
<feature type="transmembrane region" description="Helical" evidence="1">
    <location>
        <begin position="130"/>
        <end position="150"/>
    </location>
</feature>
<feature type="transmembrane region" description="Helical" evidence="1">
    <location>
        <begin position="162"/>
        <end position="181"/>
    </location>
</feature>
<evidence type="ECO:0000313" key="3">
    <source>
        <dbReference type="Proteomes" id="UP000069697"/>
    </source>
</evidence>
<feature type="transmembrane region" description="Helical" evidence="1">
    <location>
        <begin position="79"/>
        <end position="110"/>
    </location>
</feature>
<reference evidence="2 3" key="1">
    <citation type="journal article" date="2016" name="Genome Announc.">
        <title>Draft Genome Sequence of Paenibacillus amylolyticus Heshi-A3, Isolated from Fermented Rice Bran in a Japanese Fermented Seafood Dish.</title>
        <authorList>
            <person name="Akuzawa S."/>
            <person name="Nagaoka J."/>
            <person name="Kanekatsu M."/>
            <person name="Kubota E."/>
            <person name="Ohtake R."/>
            <person name="Suzuki T."/>
            <person name="Kanesaki Y."/>
        </authorList>
    </citation>
    <scope>NUCLEOTIDE SEQUENCE [LARGE SCALE GENOMIC DNA]</scope>
    <source>
        <strain evidence="2 3">Heshi-A3</strain>
    </source>
</reference>
<dbReference type="AlphaFoldDB" id="A0A100VHG9"/>
<proteinExistence type="predicted"/>
<comment type="caution">
    <text evidence="2">The sequence shown here is derived from an EMBL/GenBank/DDBJ whole genome shotgun (WGS) entry which is preliminary data.</text>
</comment>
<dbReference type="EMBL" id="BCNV01000001">
    <property type="protein sequence ID" value="GAS79943.1"/>
    <property type="molecule type" value="Genomic_DNA"/>
</dbReference>
<dbReference type="RefSeq" id="WP_062832917.1">
    <property type="nucleotide sequence ID" value="NZ_BCNV01000001.1"/>
</dbReference>
<accession>A0A100VHG9</accession>
<dbReference type="Proteomes" id="UP000069697">
    <property type="component" value="Unassembled WGS sequence"/>
</dbReference>
<evidence type="ECO:0000256" key="1">
    <source>
        <dbReference type="SAM" id="Phobius"/>
    </source>
</evidence>
<protein>
    <submittedName>
        <fullName evidence="2">Uncharacterized protein</fullName>
    </submittedName>
</protein>
<evidence type="ECO:0000313" key="2">
    <source>
        <dbReference type="EMBL" id="GAS79943.1"/>
    </source>
</evidence>
<sequence length="246" mass="27512">MMTLLKYDFRRNWNTLLAGLVILIIAQVGLSLFVSEVTGIVLGMMGYVGVGVAIYVKMIKTYTSNIRSYNRRLLPVTGLSHVLSPLIFGLLCGLGLVIIFTTHAYIYISMKLRMNMASNIDLSGLHVSDYISLLLFGAWVMVFMTVIIFLSISIAGSFRWRTGPWIGIVTFFVLVNLIGWLENIITTGRFSPNEMFRYTEESTGIAITANGVLWSDGMWGSIVFEVIVAVILVWATIYLNNKKVEV</sequence>